<organism evidence="1 2">
    <name type="scientific">Hypoxylon rubiginosum</name>
    <dbReference type="NCBI Taxonomy" id="110542"/>
    <lineage>
        <taxon>Eukaryota</taxon>
        <taxon>Fungi</taxon>
        <taxon>Dikarya</taxon>
        <taxon>Ascomycota</taxon>
        <taxon>Pezizomycotina</taxon>
        <taxon>Sordariomycetes</taxon>
        <taxon>Xylariomycetidae</taxon>
        <taxon>Xylariales</taxon>
        <taxon>Hypoxylaceae</taxon>
        <taxon>Hypoxylon</taxon>
    </lineage>
</organism>
<keyword evidence="2" id="KW-1185">Reference proteome</keyword>
<evidence type="ECO:0000313" key="2">
    <source>
        <dbReference type="Proteomes" id="UP001497680"/>
    </source>
</evidence>
<sequence length="1303" mass="147910">MESDEPYDAAASFSFSVSTLVLLNGKSLTLSDSASDLLQFGAKVQNQAEFKLKVNSQPHTYPKISLGVYFNNMRDGKIEHIDWVGQVDFYFQSLFRVVCERLSKDSTTTALQRRFRLDQPPEVDVGSFYLSFEASRVLSHFEQPHKMQKKKFDNVKHQVERLIAFMNSINEDNRGEFEFIFKGDHHANLDNYDRQIEESEPFVKGEFKQNALRWIATCANSSSDPLKMWFAKSPAIELLNARTILKRGETYKTEYSVSTVRPEIGTVDPNVKFHDLRQYKIALAYGTVDDAARAEATSNKIKQGEFYCYPFVLPCRADGAGNPSTLIIAIQMDKNMPLLPGKGLDCEISLSGVERIHNEPYQKSVAKDLSLFLRYLIDYGCDKDLDEEEFCKMFDIIQNRDDTPIKIAKSIEEGLKEIYSGRMHRNSYVDSEMVDKFVADFEKYLRFPPVSDDEDENNLKRWHSRMAEIPMPFLDNRFRLYLVKLPTEPWYESFGGPARRVNFGLSFLSSQHGENYVDYIQRILSKNPVHRCTIYPKSQLKTAWQEIQSHGHLQRQPWAPDPDFVTEQERLEQELINESTQPPPCPSEQALRIYSWLPSLETPEDKHMVNVFEMFPVFERVHTRTAPHHLQLMFDSMDGSKKNTFDSLRSIPHGMAVIPGTAGSGKTMFAMFCALMLLTDKIPSHKKKGVIMESRSHQILIVAPHNQILNEYETGFLSVLKKFGAPRESYPLMQRVYSMPAEIKAGIRAFTKTAEDEDESTPDATDHFLAEVVLQEYQHNAKVIGKRRGLRNFGDCSLHSSVLRKSARFPWLEELRNAALLEEEFDNLQKKNAEKDIKDAYMFQLRAAQIIFATPAAARQLSFQDSFEPTLVILDENSFMCESTTLMCLSSFPSAKMFMLLGDPSQTRPIVSTIGPNEQPDAPFEPQLKMSCLERLVRGGVALPGLYHNHRQWAKLHKQPSDWFYDKRMVSGIKSPYPRPVQQTRKMIGEVTGLHHNRVLVDIRGSSEQPVAASFKNEVNIQFVLTILRIALADTRFTSVDGKRPGTIAIVPFYDAQASAFEYILKDRAVLHKYLNVASPEVLAERVMVSTVDGFKGREADLVILDYVRTNHPGFTADANRNAVAYTRSIQGEIVLMNKSSFANVQRNIKRFTTTLKKVYHSLQGSGQVQTKSCSLCFCIGHTAETCTSTPRCARCFKEGHKKDSCPLLKCSGCGGFGHLSVDCRPKPKRRPCYRCSGDDHFIRACPHPASVECTDCGRSGHLGGKDLCQFDESRDAITDRAEHSPASRSDEVGDSANARGEI</sequence>
<reference evidence="1 2" key="1">
    <citation type="journal article" date="2022" name="New Phytol.">
        <title>Ecological generalism drives hyperdiversity of secondary metabolite gene clusters in xylarialean endophytes.</title>
        <authorList>
            <person name="Franco M.E.E."/>
            <person name="Wisecaver J.H."/>
            <person name="Arnold A.E."/>
            <person name="Ju Y.M."/>
            <person name="Slot J.C."/>
            <person name="Ahrendt S."/>
            <person name="Moore L.P."/>
            <person name="Eastman K.E."/>
            <person name="Scott K."/>
            <person name="Konkel Z."/>
            <person name="Mondo S.J."/>
            <person name="Kuo A."/>
            <person name="Hayes R.D."/>
            <person name="Haridas S."/>
            <person name="Andreopoulos B."/>
            <person name="Riley R."/>
            <person name="LaButti K."/>
            <person name="Pangilinan J."/>
            <person name="Lipzen A."/>
            <person name="Amirebrahimi M."/>
            <person name="Yan J."/>
            <person name="Adam C."/>
            <person name="Keymanesh K."/>
            <person name="Ng V."/>
            <person name="Louie K."/>
            <person name="Northen T."/>
            <person name="Drula E."/>
            <person name="Henrissat B."/>
            <person name="Hsieh H.M."/>
            <person name="Youens-Clark K."/>
            <person name="Lutzoni F."/>
            <person name="Miadlikowska J."/>
            <person name="Eastwood D.C."/>
            <person name="Hamelin R.C."/>
            <person name="Grigoriev I.V."/>
            <person name="U'Ren J.M."/>
        </authorList>
    </citation>
    <scope>NUCLEOTIDE SEQUENCE [LARGE SCALE GENOMIC DNA]</scope>
    <source>
        <strain evidence="1 2">ER1909</strain>
    </source>
</reference>
<keyword evidence="1" id="KW-0378">Hydrolase</keyword>
<accession>A0ACC0CLL3</accession>
<protein>
    <submittedName>
        <fullName evidence="1">P-loop containing nucleoside triphosphate hydrolase protein</fullName>
    </submittedName>
</protein>
<proteinExistence type="predicted"/>
<name>A0ACC0CLL3_9PEZI</name>
<comment type="caution">
    <text evidence="1">The sequence shown here is derived from an EMBL/GenBank/DDBJ whole genome shotgun (WGS) entry which is preliminary data.</text>
</comment>
<dbReference type="Proteomes" id="UP001497680">
    <property type="component" value="Unassembled WGS sequence"/>
</dbReference>
<evidence type="ECO:0000313" key="1">
    <source>
        <dbReference type="EMBL" id="KAI6081222.1"/>
    </source>
</evidence>
<gene>
    <name evidence="1" type="ORF">F4821DRAFT_275167</name>
</gene>
<dbReference type="EMBL" id="MU394403">
    <property type="protein sequence ID" value="KAI6081222.1"/>
    <property type="molecule type" value="Genomic_DNA"/>
</dbReference>